<dbReference type="Pfam" id="PF00004">
    <property type="entry name" value="AAA"/>
    <property type="match status" value="2"/>
</dbReference>
<reference evidence="8 9" key="1">
    <citation type="submission" date="2020-10" db="EMBL/GenBank/DDBJ databases">
        <title>The Coptis chinensis genome and diversification of protoberbering-type alkaloids.</title>
        <authorList>
            <person name="Wang B."/>
            <person name="Shu S."/>
            <person name="Song C."/>
            <person name="Liu Y."/>
        </authorList>
    </citation>
    <scope>NUCLEOTIDE SEQUENCE [LARGE SCALE GENOMIC DNA]</scope>
    <source>
        <strain evidence="8">HL-2020</strain>
        <tissue evidence="8">Leaf</tissue>
    </source>
</reference>
<gene>
    <name evidence="8" type="ORF">IFM89_016572</name>
</gene>
<sequence>MNNTMLSSIAKNHSTKGILSTTGSAIAMAIMIRTISNELSPFGFNFKAFVVKNLRKLFNHFSSQITMVFEEYSDLTTNNIYVAAETYLGSKSLASTKRFKVCQDKNNKSYVFSMGKLEELVDVFEGIRFNWRYKSKETRFQITPTASDFDSNIKRRSELRCYELSFHKKHREMVLDSYLPHIKKAAKALEEENRVAKLHTMSSDGPTYYRSAWSSVNLNHPATFDKIAMDDRLKKMIMEDLERFVRRREYYKKVGKAWKRGYLLYGPPGTGKSSLIAAMANYLNFDIYDLELTDIQNNSRLRRLLLSTANRSILVVEDIDCSLDFQKTRPVTQEGKHGAPKHNDNHNPVCIFVTIALIFIFIPCIYLSSSFDKVTNFLWRWQQLTLSGMLNFVDGLWSSCGDERIIVFTTNNKDRLDPALLRPGRMDIHIHMSYCDPCGFRVLANNYLEVSNHPVFEVIERLLEITNVTPAEVAEALMRNDDPDTALGGLVTLLEEKHSGTA</sequence>
<evidence type="ECO:0000256" key="6">
    <source>
        <dbReference type="SAM" id="Phobius"/>
    </source>
</evidence>
<organism evidence="8 9">
    <name type="scientific">Coptis chinensis</name>
    <dbReference type="NCBI Taxonomy" id="261450"/>
    <lineage>
        <taxon>Eukaryota</taxon>
        <taxon>Viridiplantae</taxon>
        <taxon>Streptophyta</taxon>
        <taxon>Embryophyta</taxon>
        <taxon>Tracheophyta</taxon>
        <taxon>Spermatophyta</taxon>
        <taxon>Magnoliopsida</taxon>
        <taxon>Ranunculales</taxon>
        <taxon>Ranunculaceae</taxon>
        <taxon>Coptidoideae</taxon>
        <taxon>Coptis</taxon>
    </lineage>
</organism>
<dbReference type="InterPro" id="IPR050747">
    <property type="entry name" value="Mitochondrial_chaperone_BCS1"/>
</dbReference>
<keyword evidence="6" id="KW-1133">Transmembrane helix</keyword>
<dbReference type="SMART" id="SM00382">
    <property type="entry name" value="AAA"/>
    <property type="match status" value="1"/>
</dbReference>
<dbReference type="Proteomes" id="UP000631114">
    <property type="component" value="Unassembled WGS sequence"/>
</dbReference>
<dbReference type="GO" id="GO:0006950">
    <property type="term" value="P:response to stress"/>
    <property type="evidence" value="ECO:0007669"/>
    <property type="project" value="UniProtKB-ARBA"/>
</dbReference>
<dbReference type="GO" id="GO:0016887">
    <property type="term" value="F:ATP hydrolysis activity"/>
    <property type="evidence" value="ECO:0007669"/>
    <property type="project" value="InterPro"/>
</dbReference>
<protein>
    <recommendedName>
        <fullName evidence="7">AAA+ ATPase domain-containing protein</fullName>
    </recommendedName>
</protein>
<accession>A0A835I2T8</accession>
<dbReference type="Gene3D" id="6.10.280.40">
    <property type="match status" value="1"/>
</dbReference>
<keyword evidence="3" id="KW-0460">Magnesium</keyword>
<comment type="cofactor">
    <cofactor evidence="1">
        <name>Mg(2+)</name>
        <dbReference type="ChEBI" id="CHEBI:18420"/>
    </cofactor>
</comment>
<evidence type="ECO:0000256" key="4">
    <source>
        <dbReference type="ARBA" id="ARBA00049360"/>
    </source>
</evidence>
<dbReference type="Pfam" id="PF25568">
    <property type="entry name" value="AAA_lid_At3g28540"/>
    <property type="match status" value="1"/>
</dbReference>
<evidence type="ECO:0000256" key="2">
    <source>
        <dbReference type="ARBA" id="ARBA00007448"/>
    </source>
</evidence>
<feature type="transmembrane region" description="Helical" evidence="6">
    <location>
        <begin position="351"/>
        <end position="371"/>
    </location>
</feature>
<proteinExistence type="inferred from homology"/>
<keyword evidence="6" id="KW-0472">Membrane</keyword>
<dbReference type="InterPro" id="IPR027417">
    <property type="entry name" value="P-loop_NTPase"/>
</dbReference>
<evidence type="ECO:0000313" key="9">
    <source>
        <dbReference type="Proteomes" id="UP000631114"/>
    </source>
</evidence>
<evidence type="ECO:0000313" key="8">
    <source>
        <dbReference type="EMBL" id="KAF9609486.1"/>
    </source>
</evidence>
<dbReference type="Gene3D" id="3.40.50.300">
    <property type="entry name" value="P-loop containing nucleotide triphosphate hydrolases"/>
    <property type="match status" value="1"/>
</dbReference>
<evidence type="ECO:0000256" key="3">
    <source>
        <dbReference type="ARBA" id="ARBA00022842"/>
    </source>
</evidence>
<dbReference type="InterPro" id="IPR003959">
    <property type="entry name" value="ATPase_AAA_core"/>
</dbReference>
<dbReference type="OrthoDB" id="10251412at2759"/>
<evidence type="ECO:0000259" key="7">
    <source>
        <dbReference type="SMART" id="SM00382"/>
    </source>
</evidence>
<keyword evidence="5" id="KW-0547">Nucleotide-binding</keyword>
<evidence type="ECO:0000256" key="5">
    <source>
        <dbReference type="RuleBase" id="RU003651"/>
    </source>
</evidence>
<dbReference type="CDD" id="cd19510">
    <property type="entry name" value="RecA-like_BCS1"/>
    <property type="match status" value="1"/>
</dbReference>
<dbReference type="InterPro" id="IPR003593">
    <property type="entry name" value="AAA+_ATPase"/>
</dbReference>
<dbReference type="GO" id="GO:0005524">
    <property type="term" value="F:ATP binding"/>
    <property type="evidence" value="ECO:0007669"/>
    <property type="project" value="UniProtKB-KW"/>
</dbReference>
<comment type="similarity">
    <text evidence="2">Belongs to the AAA ATPase family. BCS1 subfamily.</text>
</comment>
<dbReference type="SUPFAM" id="SSF52540">
    <property type="entry name" value="P-loop containing nucleoside triphosphate hydrolases"/>
    <property type="match status" value="1"/>
</dbReference>
<dbReference type="EMBL" id="JADFTS010000004">
    <property type="protein sequence ID" value="KAF9609486.1"/>
    <property type="molecule type" value="Genomic_DNA"/>
</dbReference>
<evidence type="ECO:0000256" key="1">
    <source>
        <dbReference type="ARBA" id="ARBA00001946"/>
    </source>
</evidence>
<dbReference type="PANTHER" id="PTHR23070">
    <property type="entry name" value="BCS1 AAA-TYPE ATPASE"/>
    <property type="match status" value="1"/>
</dbReference>
<name>A0A835I2T8_9MAGN</name>
<dbReference type="InterPro" id="IPR025753">
    <property type="entry name" value="AAA_N_dom"/>
</dbReference>
<dbReference type="Pfam" id="PF14363">
    <property type="entry name" value="AAA_assoc"/>
    <property type="match status" value="1"/>
</dbReference>
<keyword evidence="6" id="KW-0812">Transmembrane</keyword>
<comment type="caution">
    <text evidence="8">The sequence shown here is derived from an EMBL/GenBank/DDBJ whole genome shotgun (WGS) entry which is preliminary data.</text>
</comment>
<dbReference type="InterPro" id="IPR058017">
    <property type="entry name" value="At3g28540-like_C"/>
</dbReference>
<dbReference type="InterPro" id="IPR003960">
    <property type="entry name" value="ATPase_AAA_CS"/>
</dbReference>
<keyword evidence="9" id="KW-1185">Reference proteome</keyword>
<dbReference type="PROSITE" id="PS00674">
    <property type="entry name" value="AAA"/>
    <property type="match status" value="1"/>
</dbReference>
<comment type="catalytic activity">
    <reaction evidence="4">
        <text>ATP + H2O = ADP + phosphate + H(+)</text>
        <dbReference type="Rhea" id="RHEA:13065"/>
        <dbReference type="ChEBI" id="CHEBI:15377"/>
        <dbReference type="ChEBI" id="CHEBI:15378"/>
        <dbReference type="ChEBI" id="CHEBI:30616"/>
        <dbReference type="ChEBI" id="CHEBI:43474"/>
        <dbReference type="ChEBI" id="CHEBI:456216"/>
    </reaction>
</comment>
<dbReference type="AlphaFoldDB" id="A0A835I2T8"/>
<keyword evidence="5" id="KW-0067">ATP-binding</keyword>
<feature type="domain" description="AAA+ ATPase" evidence="7">
    <location>
        <begin position="258"/>
        <end position="436"/>
    </location>
</feature>